<evidence type="ECO:0000313" key="3">
    <source>
        <dbReference type="Proteomes" id="UP000049979"/>
    </source>
</evidence>
<sequence length="84" mass="9816">MGQKEKLIQRLKSRPKDFTFQEAETLLGYLDYKRSNKGKTSGSRVVFESTEHANILLHKPHPNNELKNYQIKQLITFLEQEGLL</sequence>
<dbReference type="GO" id="GO:0003729">
    <property type="term" value="F:mRNA binding"/>
    <property type="evidence" value="ECO:0007669"/>
    <property type="project" value="InterPro"/>
</dbReference>
<evidence type="ECO:0000313" key="2">
    <source>
        <dbReference type="EMBL" id="MTR81020.1"/>
    </source>
</evidence>
<name>A0A0M6WE49_9FIRM</name>
<dbReference type="EMBL" id="CVRR01000006">
    <property type="protein sequence ID" value="CRL34496.1"/>
    <property type="molecule type" value="Genomic_DNA"/>
</dbReference>
<organism evidence="1 3">
    <name type="scientific">Roseburia faecis</name>
    <dbReference type="NCBI Taxonomy" id="301302"/>
    <lineage>
        <taxon>Bacteria</taxon>
        <taxon>Bacillati</taxon>
        <taxon>Bacillota</taxon>
        <taxon>Clostridia</taxon>
        <taxon>Lachnospirales</taxon>
        <taxon>Lachnospiraceae</taxon>
        <taxon>Roseburia</taxon>
    </lineage>
</organism>
<gene>
    <name evidence="2" type="ORF">GMD30_04680</name>
    <name evidence="1" type="ORF">M72_21431</name>
</gene>
<reference evidence="2 4" key="3">
    <citation type="journal article" date="2019" name="Nat. Med.">
        <title>A library of human gut bacterial isolates paired with longitudinal multiomics data enables mechanistic microbiome research.</title>
        <authorList>
            <person name="Poyet M."/>
            <person name="Groussin M."/>
            <person name="Gibbons S.M."/>
            <person name="Avila-Pacheco J."/>
            <person name="Jiang X."/>
            <person name="Kearney S.M."/>
            <person name="Perrotta A.R."/>
            <person name="Berdy B."/>
            <person name="Zhao S."/>
            <person name="Lieberman T.D."/>
            <person name="Swanson P.K."/>
            <person name="Smith M."/>
            <person name="Roesemann S."/>
            <person name="Alexander J.E."/>
            <person name="Rich S.A."/>
            <person name="Livny J."/>
            <person name="Vlamakis H."/>
            <person name="Clish C."/>
            <person name="Bullock K."/>
            <person name="Deik A."/>
            <person name="Scott J."/>
            <person name="Pierce K.A."/>
            <person name="Xavier R.J."/>
            <person name="Alm E.J."/>
        </authorList>
    </citation>
    <scope>NUCLEOTIDE SEQUENCE [LARGE SCALE GENOMIC DNA]</scope>
    <source>
        <strain evidence="2 4">BIOML-A1</strain>
    </source>
</reference>
<dbReference type="InterPro" id="IPR012933">
    <property type="entry name" value="HicA_mRNA_interferase"/>
</dbReference>
<dbReference type="EMBL" id="WNAL01000007">
    <property type="protein sequence ID" value="MTR81020.1"/>
    <property type="molecule type" value="Genomic_DNA"/>
</dbReference>
<proteinExistence type="predicted"/>
<dbReference type="Proteomes" id="UP000049979">
    <property type="component" value="Unassembled WGS sequence"/>
</dbReference>
<evidence type="ECO:0000313" key="4">
    <source>
        <dbReference type="Proteomes" id="UP000446657"/>
    </source>
</evidence>
<accession>A0A0M6WE49</accession>
<dbReference type="RefSeq" id="WP_055067184.1">
    <property type="nucleotide sequence ID" value="NZ_CP173697.1"/>
</dbReference>
<evidence type="ECO:0000313" key="1">
    <source>
        <dbReference type="EMBL" id="CRL34496.1"/>
    </source>
</evidence>
<reference evidence="3" key="2">
    <citation type="submission" date="2015-05" db="EMBL/GenBank/DDBJ databases">
        <authorList>
            <consortium name="Pathogen Informatics"/>
        </authorList>
    </citation>
    <scope>NUCLEOTIDE SEQUENCE [LARGE SCALE GENOMIC DNA]</scope>
    <source>
        <strain evidence="3">M72</strain>
    </source>
</reference>
<keyword evidence="3" id="KW-1185">Reference proteome</keyword>
<dbReference type="OrthoDB" id="1447122at2"/>
<reference evidence="1" key="1">
    <citation type="submission" date="2015-05" db="EMBL/GenBank/DDBJ databases">
        <authorList>
            <person name="Wang D.B."/>
            <person name="Wang M."/>
        </authorList>
    </citation>
    <scope>NUCLEOTIDE SEQUENCE [LARGE SCALE GENOMIC DNA]</scope>
    <source>
        <strain evidence="1">M72</strain>
    </source>
</reference>
<dbReference type="Pfam" id="PF07927">
    <property type="entry name" value="HicA_toxin"/>
    <property type="match status" value="1"/>
</dbReference>
<dbReference type="Proteomes" id="UP000446657">
    <property type="component" value="Unassembled WGS sequence"/>
</dbReference>
<dbReference type="AlphaFoldDB" id="A0A0M6WE49"/>
<protein>
    <submittedName>
        <fullName evidence="2">Addiction module toxin, HicA family</fullName>
    </submittedName>
</protein>